<proteinExistence type="predicted"/>
<gene>
    <name evidence="1" type="ORF">AYC66_18400</name>
    <name evidence="2" type="ORF">BAY09_07030</name>
</gene>
<dbReference type="Proteomes" id="UP000189738">
    <property type="component" value="Chromosome"/>
</dbReference>
<dbReference type="EMBL" id="MAHS01000013">
    <property type="protein sequence ID" value="OPB47399.1"/>
    <property type="molecule type" value="Genomic_DNA"/>
</dbReference>
<organism evidence="2">
    <name type="scientific">Elizabethkingia anophelis</name>
    <dbReference type="NCBI Taxonomy" id="1117645"/>
    <lineage>
        <taxon>Bacteria</taxon>
        <taxon>Pseudomonadati</taxon>
        <taxon>Bacteroidota</taxon>
        <taxon>Flavobacteriia</taxon>
        <taxon>Flavobacteriales</taxon>
        <taxon>Weeksellaceae</taxon>
        <taxon>Elizabethkingia</taxon>
    </lineage>
</organism>
<evidence type="ECO:0000313" key="2">
    <source>
        <dbReference type="EMBL" id="OPB47399.1"/>
    </source>
</evidence>
<dbReference type="EMBL" id="CP014339">
    <property type="protein sequence ID" value="AQX52528.1"/>
    <property type="molecule type" value="Genomic_DNA"/>
</dbReference>
<dbReference type="RefSeq" id="WP_078677330.1">
    <property type="nucleotide sequence ID" value="NZ_CP014339.1"/>
</dbReference>
<reference evidence="2" key="2">
    <citation type="submission" date="2016-06" db="EMBL/GenBank/DDBJ databases">
        <authorList>
            <person name="Nicholson A.C."/>
        </authorList>
    </citation>
    <scope>NUCLEOTIDE SEQUENCE [LARGE SCALE GENOMIC DNA]</scope>
    <source>
        <strain evidence="2">E6809</strain>
    </source>
</reference>
<sequence>MELSNFKIIKNRQRPDSCYAYEMYNDDKTAKYSIFTMDGGESFLASVITANLNGKLVDTDFQKEVYTPEEGLTEIKNYLDNGK</sequence>
<reference evidence="1 3" key="1">
    <citation type="submission" date="2016-02" db="EMBL/GenBank/DDBJ databases">
        <authorList>
            <person name="Nicholson A.C."/>
            <person name="Humrighouse B.W."/>
            <person name="Loparev V."/>
            <person name="Emery B."/>
            <person name="Graziano J."/>
            <person name="McQuiston J.R."/>
        </authorList>
    </citation>
    <scope>NUCLEOTIDE SEQUENCE [LARGE SCALE GENOMIC DNA]</scope>
    <source>
        <strain evidence="1 3">E6809</strain>
    </source>
</reference>
<evidence type="ECO:0000313" key="1">
    <source>
        <dbReference type="EMBL" id="AQX52528.1"/>
    </source>
</evidence>
<evidence type="ECO:0000313" key="3">
    <source>
        <dbReference type="Proteomes" id="UP000189738"/>
    </source>
</evidence>
<dbReference type="AlphaFoldDB" id="A0A494J2C8"/>
<protein>
    <submittedName>
        <fullName evidence="2">Uncharacterized protein</fullName>
    </submittedName>
</protein>
<name>A0A494J2C8_9FLAO</name>
<accession>A0A494J2C8</accession>